<dbReference type="EMBL" id="WTPW01000201">
    <property type="protein sequence ID" value="KAF0536073.1"/>
    <property type="molecule type" value="Genomic_DNA"/>
</dbReference>
<reference evidence="1 2" key="1">
    <citation type="journal article" date="2019" name="Environ. Microbiol.">
        <title>At the nexus of three kingdoms: the genome of the mycorrhizal fungus Gigaspora margarita provides insights into plant, endobacterial and fungal interactions.</title>
        <authorList>
            <person name="Venice F."/>
            <person name="Ghignone S."/>
            <person name="Salvioli di Fossalunga A."/>
            <person name="Amselem J."/>
            <person name="Novero M."/>
            <person name="Xianan X."/>
            <person name="Sedzielewska Toro K."/>
            <person name="Morin E."/>
            <person name="Lipzen A."/>
            <person name="Grigoriev I.V."/>
            <person name="Henrissat B."/>
            <person name="Martin F.M."/>
            <person name="Bonfante P."/>
        </authorList>
    </citation>
    <scope>NUCLEOTIDE SEQUENCE [LARGE SCALE GENOMIC DNA]</scope>
    <source>
        <strain evidence="1 2">BEG34</strain>
    </source>
</reference>
<dbReference type="AlphaFoldDB" id="A0A8H4EQM7"/>
<evidence type="ECO:0000313" key="1">
    <source>
        <dbReference type="EMBL" id="KAF0536073.1"/>
    </source>
</evidence>
<comment type="caution">
    <text evidence="1">The sequence shown here is derived from an EMBL/GenBank/DDBJ whole genome shotgun (WGS) entry which is preliminary data.</text>
</comment>
<proteinExistence type="predicted"/>
<accession>A0A8H4EQM7</accession>
<protein>
    <submittedName>
        <fullName evidence="1">Protein far1-related sequence 5-like</fullName>
    </submittedName>
</protein>
<dbReference type="OrthoDB" id="2392513at2759"/>
<evidence type="ECO:0000313" key="2">
    <source>
        <dbReference type="Proteomes" id="UP000439903"/>
    </source>
</evidence>
<name>A0A8H4EQM7_GIGMA</name>
<sequence>MAIELSTDTIVKVNLNLQSLRNFQGSNYQASVQQITPQKNKFGVAFSIAKIAINIALKTKSDDKLVQLLKNFISTKQNSSANNNSNRIKNSKVQDENGIITLNQHLINQTSNLHVTKI</sequence>
<dbReference type="Proteomes" id="UP000439903">
    <property type="component" value="Unassembled WGS sequence"/>
</dbReference>
<keyword evidence="2" id="KW-1185">Reference proteome</keyword>
<gene>
    <name evidence="1" type="ORF">F8M41_009337</name>
</gene>
<organism evidence="1 2">
    <name type="scientific">Gigaspora margarita</name>
    <dbReference type="NCBI Taxonomy" id="4874"/>
    <lineage>
        <taxon>Eukaryota</taxon>
        <taxon>Fungi</taxon>
        <taxon>Fungi incertae sedis</taxon>
        <taxon>Mucoromycota</taxon>
        <taxon>Glomeromycotina</taxon>
        <taxon>Glomeromycetes</taxon>
        <taxon>Diversisporales</taxon>
        <taxon>Gigasporaceae</taxon>
        <taxon>Gigaspora</taxon>
    </lineage>
</organism>